<dbReference type="EMBL" id="REFV01000002">
    <property type="protein sequence ID" value="RMB63384.1"/>
    <property type="molecule type" value="Genomic_DNA"/>
</dbReference>
<dbReference type="AlphaFoldDB" id="A0A3M0GF41"/>
<feature type="transmembrane region" description="Helical" evidence="1">
    <location>
        <begin position="77"/>
        <end position="97"/>
    </location>
</feature>
<reference evidence="2 3" key="1">
    <citation type="submission" date="2018-10" db="EMBL/GenBank/DDBJ databases">
        <title>Dokdonia luteus sp. nov., isolated from sea water.</title>
        <authorList>
            <person name="Zhou L.Y."/>
            <person name="Du Z.J."/>
        </authorList>
    </citation>
    <scope>NUCLEOTIDE SEQUENCE [LARGE SCALE GENOMIC DNA]</scope>
    <source>
        <strain evidence="2 3">SH27</strain>
    </source>
</reference>
<evidence type="ECO:0000313" key="3">
    <source>
        <dbReference type="Proteomes" id="UP000281985"/>
    </source>
</evidence>
<dbReference type="Pfam" id="PF13858">
    <property type="entry name" value="DUF4199"/>
    <property type="match status" value="1"/>
</dbReference>
<keyword evidence="3" id="KW-1185">Reference proteome</keyword>
<keyword evidence="1" id="KW-0472">Membrane</keyword>
<feature type="transmembrane region" description="Helical" evidence="1">
    <location>
        <begin position="38"/>
        <end position="57"/>
    </location>
</feature>
<dbReference type="OrthoDB" id="6384283at2"/>
<feature type="transmembrane region" description="Helical" evidence="1">
    <location>
        <begin position="7"/>
        <end position="26"/>
    </location>
</feature>
<gene>
    <name evidence="2" type="ORF">EAX61_03050</name>
</gene>
<organism evidence="2 3">
    <name type="scientific">Dokdonia sinensis</name>
    <dbReference type="NCBI Taxonomy" id="2479847"/>
    <lineage>
        <taxon>Bacteria</taxon>
        <taxon>Pseudomonadati</taxon>
        <taxon>Bacteroidota</taxon>
        <taxon>Flavobacteriia</taxon>
        <taxon>Flavobacteriales</taxon>
        <taxon>Flavobacteriaceae</taxon>
        <taxon>Dokdonia</taxon>
    </lineage>
</organism>
<dbReference type="Proteomes" id="UP000281985">
    <property type="component" value="Unassembled WGS sequence"/>
</dbReference>
<evidence type="ECO:0000313" key="2">
    <source>
        <dbReference type="EMBL" id="RMB63384.1"/>
    </source>
</evidence>
<proteinExistence type="predicted"/>
<feature type="transmembrane region" description="Helical" evidence="1">
    <location>
        <begin position="139"/>
        <end position="167"/>
    </location>
</feature>
<keyword evidence="1" id="KW-1133">Transmembrane helix</keyword>
<keyword evidence="1" id="KW-0812">Transmembrane</keyword>
<name>A0A3M0GF41_9FLAO</name>
<dbReference type="InterPro" id="IPR025250">
    <property type="entry name" value="DUF4199"/>
</dbReference>
<protein>
    <submittedName>
        <fullName evidence="2">DUF4199 domain-containing protein</fullName>
    </submittedName>
</protein>
<dbReference type="RefSeq" id="WP_121916187.1">
    <property type="nucleotide sequence ID" value="NZ_REFV01000002.1"/>
</dbReference>
<comment type="caution">
    <text evidence="2">The sequence shown here is derived from an EMBL/GenBank/DDBJ whole genome shotgun (WGS) entry which is preliminary data.</text>
</comment>
<accession>A0A3M0GF41</accession>
<evidence type="ECO:0000256" key="1">
    <source>
        <dbReference type="SAM" id="Phobius"/>
    </source>
</evidence>
<sequence>MNIAVRKFGWIAFLVGAIGFGIALIFGQKMNYSTQELIGYAVMGMTVALVYFGIAYYRDSVNGGKLTFGEALKTGLLIAGLGALGMALIDIFFTTFINPNFFAEYGAYQIQMAEESGNSALVEQAKESNKLYEEINPTALSFLGGAMMFFMTFVLGAIVTVISGFILKKSKL</sequence>